<dbReference type="Proteomes" id="UP001341840">
    <property type="component" value="Unassembled WGS sequence"/>
</dbReference>
<dbReference type="InterPro" id="IPR046960">
    <property type="entry name" value="PPR_At4g14850-like_plant"/>
</dbReference>
<evidence type="ECO:0000313" key="3">
    <source>
        <dbReference type="EMBL" id="MED6118757.1"/>
    </source>
</evidence>
<organism evidence="3 4">
    <name type="scientific">Stylosanthes scabra</name>
    <dbReference type="NCBI Taxonomy" id="79078"/>
    <lineage>
        <taxon>Eukaryota</taxon>
        <taxon>Viridiplantae</taxon>
        <taxon>Streptophyta</taxon>
        <taxon>Embryophyta</taxon>
        <taxon>Tracheophyta</taxon>
        <taxon>Spermatophyta</taxon>
        <taxon>Magnoliopsida</taxon>
        <taxon>eudicotyledons</taxon>
        <taxon>Gunneridae</taxon>
        <taxon>Pentapetalae</taxon>
        <taxon>rosids</taxon>
        <taxon>fabids</taxon>
        <taxon>Fabales</taxon>
        <taxon>Fabaceae</taxon>
        <taxon>Papilionoideae</taxon>
        <taxon>50 kb inversion clade</taxon>
        <taxon>dalbergioids sensu lato</taxon>
        <taxon>Dalbergieae</taxon>
        <taxon>Pterocarpus clade</taxon>
        <taxon>Stylosanthes</taxon>
    </lineage>
</organism>
<dbReference type="PANTHER" id="PTHR24015">
    <property type="entry name" value="OS07G0578800 PROTEIN-RELATED"/>
    <property type="match status" value="1"/>
</dbReference>
<feature type="repeat" description="PPR" evidence="2">
    <location>
        <begin position="145"/>
        <end position="179"/>
    </location>
</feature>
<dbReference type="Pfam" id="PF01535">
    <property type="entry name" value="PPR"/>
    <property type="match status" value="3"/>
</dbReference>
<keyword evidence="4" id="KW-1185">Reference proteome</keyword>
<reference evidence="3 4" key="1">
    <citation type="journal article" date="2023" name="Plants (Basel)">
        <title>Bridging the Gap: Combining Genomics and Transcriptomics Approaches to Understand Stylosanthes scabra, an Orphan Legume from the Brazilian Caatinga.</title>
        <authorList>
            <person name="Ferreira-Neto J.R.C."/>
            <person name="da Silva M.D."/>
            <person name="Binneck E."/>
            <person name="de Melo N.F."/>
            <person name="da Silva R.H."/>
            <person name="de Melo A.L.T.M."/>
            <person name="Pandolfi V."/>
            <person name="Bustamante F.O."/>
            <person name="Brasileiro-Vidal A.C."/>
            <person name="Benko-Iseppon A.M."/>
        </authorList>
    </citation>
    <scope>NUCLEOTIDE SEQUENCE [LARGE SCALE GENOMIC DNA]</scope>
    <source>
        <tissue evidence="3">Leaves</tissue>
    </source>
</reference>
<evidence type="ECO:0000256" key="1">
    <source>
        <dbReference type="ARBA" id="ARBA00022737"/>
    </source>
</evidence>
<dbReference type="NCBIfam" id="TIGR00756">
    <property type="entry name" value="PPR"/>
    <property type="match status" value="1"/>
</dbReference>
<dbReference type="Pfam" id="PF13041">
    <property type="entry name" value="PPR_2"/>
    <property type="match status" value="1"/>
</dbReference>
<dbReference type="EMBL" id="JASCZI010030219">
    <property type="protein sequence ID" value="MED6118757.1"/>
    <property type="molecule type" value="Genomic_DNA"/>
</dbReference>
<dbReference type="PANTHER" id="PTHR24015:SF548">
    <property type="entry name" value="OS08G0340900 PROTEIN"/>
    <property type="match status" value="1"/>
</dbReference>
<keyword evidence="1" id="KW-0677">Repeat</keyword>
<proteinExistence type="predicted"/>
<evidence type="ECO:0000256" key="2">
    <source>
        <dbReference type="PROSITE-ProRule" id="PRU00708"/>
    </source>
</evidence>
<sequence>MATSTLLSYNFHHPFRQNPRVNHVATVIPNFSSPRTISLTTPSSLTLSHTFKQSTLKEAFQSLTSLSLTYPFSFQFSHHDAFSMVLDLCGSEKAVLQGQQVHALLVKTCGLCGSVFLGTKLVHMYGKCGFFSDAQKVFDRMPDRTVFTWNAMLGACVSSGKHVKALELFREMRVVGVEPDAFTFPCVLKACGALADRDFGDEIHGFALKCGFAAFVFVCNALIAMYAKCHDLHSARTLFLHMEEKDDPVSWNSVISAHVSEGSTSSL</sequence>
<evidence type="ECO:0008006" key="5">
    <source>
        <dbReference type="Google" id="ProtNLM"/>
    </source>
</evidence>
<dbReference type="InterPro" id="IPR002885">
    <property type="entry name" value="PPR_rpt"/>
</dbReference>
<evidence type="ECO:0000313" key="4">
    <source>
        <dbReference type="Proteomes" id="UP001341840"/>
    </source>
</evidence>
<dbReference type="PROSITE" id="PS51375">
    <property type="entry name" value="PPR"/>
    <property type="match status" value="1"/>
</dbReference>
<dbReference type="Gene3D" id="1.25.40.10">
    <property type="entry name" value="Tetratricopeptide repeat domain"/>
    <property type="match status" value="2"/>
</dbReference>
<gene>
    <name evidence="3" type="ORF">PIB30_005594</name>
</gene>
<accession>A0ABU6R2Z6</accession>
<protein>
    <recommendedName>
        <fullName evidence="5">Pentatricopeptide repeat-containing protein</fullName>
    </recommendedName>
</protein>
<comment type="caution">
    <text evidence="3">The sequence shown here is derived from an EMBL/GenBank/DDBJ whole genome shotgun (WGS) entry which is preliminary data.</text>
</comment>
<name>A0ABU6R2Z6_9FABA</name>
<dbReference type="InterPro" id="IPR011990">
    <property type="entry name" value="TPR-like_helical_dom_sf"/>
</dbReference>